<feature type="transmembrane region" description="Helical" evidence="6">
    <location>
        <begin position="111"/>
        <end position="128"/>
    </location>
</feature>
<feature type="transmembrane region" description="Helical" evidence="6">
    <location>
        <begin position="271"/>
        <end position="292"/>
    </location>
</feature>
<keyword evidence="8" id="KW-1185">Reference proteome</keyword>
<evidence type="ECO:0000256" key="3">
    <source>
        <dbReference type="ARBA" id="ARBA00022692"/>
    </source>
</evidence>
<accession>A0A6M0P7J3</accession>
<keyword evidence="5 6" id="KW-0472">Membrane</keyword>
<reference evidence="7 8" key="2">
    <citation type="submission" date="2020-03" db="EMBL/GenBank/DDBJ databases">
        <title>Bacillus aquiflavi sp. nov., isolated from yellow water of strong flavor Chinese baijiu in Yibin region of China.</title>
        <authorList>
            <person name="Xie J."/>
        </authorList>
    </citation>
    <scope>NUCLEOTIDE SEQUENCE [LARGE SCALE GENOMIC DNA]</scope>
    <source>
        <strain evidence="7 8">Gsoil 114</strain>
    </source>
</reference>
<reference evidence="7 8" key="1">
    <citation type="submission" date="2020-02" db="EMBL/GenBank/DDBJ databases">
        <authorList>
            <person name="Feng H."/>
        </authorList>
    </citation>
    <scope>NUCLEOTIDE SEQUENCE [LARGE SCALE GENOMIC DNA]</scope>
    <source>
        <strain evidence="7 8">Gsoil 114</strain>
    </source>
</reference>
<protein>
    <recommendedName>
        <fullName evidence="6">Probable membrane transporter protein</fullName>
    </recommendedName>
</protein>
<comment type="subcellular location">
    <subcellularLocation>
        <location evidence="6">Cell membrane</location>
        <topology evidence="6">Multi-pass membrane protein</topology>
    </subcellularLocation>
    <subcellularLocation>
        <location evidence="1">Membrane</location>
        <topology evidence="1">Multi-pass membrane protein</topology>
    </subcellularLocation>
</comment>
<dbReference type="PANTHER" id="PTHR43701:SF12">
    <property type="entry name" value="MEMBRANE TRANSPORTER PROTEIN YTNM-RELATED"/>
    <property type="match status" value="1"/>
</dbReference>
<name>A0A6M0P7J3_9BACI</name>
<evidence type="ECO:0000256" key="5">
    <source>
        <dbReference type="ARBA" id="ARBA00023136"/>
    </source>
</evidence>
<organism evidence="7 8">
    <name type="scientific">Heyndrickxia ginsengihumi</name>
    <dbReference type="NCBI Taxonomy" id="363870"/>
    <lineage>
        <taxon>Bacteria</taxon>
        <taxon>Bacillati</taxon>
        <taxon>Bacillota</taxon>
        <taxon>Bacilli</taxon>
        <taxon>Bacillales</taxon>
        <taxon>Bacillaceae</taxon>
        <taxon>Heyndrickxia</taxon>
    </lineage>
</organism>
<evidence type="ECO:0000313" key="8">
    <source>
        <dbReference type="Proteomes" id="UP000476934"/>
    </source>
</evidence>
<feature type="transmembrane region" description="Helical" evidence="6">
    <location>
        <begin position="41"/>
        <end position="63"/>
    </location>
</feature>
<dbReference type="AlphaFoldDB" id="A0A6M0P7J3"/>
<evidence type="ECO:0000256" key="4">
    <source>
        <dbReference type="ARBA" id="ARBA00022989"/>
    </source>
</evidence>
<keyword evidence="4 6" id="KW-1133">Transmembrane helix</keyword>
<dbReference type="Pfam" id="PF01925">
    <property type="entry name" value="TauE"/>
    <property type="match status" value="1"/>
</dbReference>
<evidence type="ECO:0000256" key="2">
    <source>
        <dbReference type="ARBA" id="ARBA00009142"/>
    </source>
</evidence>
<sequence length="312" mass="33890">MFFFENERGLGVLQKLIILAFVGLIAQLVDGSLGMGYGLTSTSLLLAFGITPAVASASVHLAEVVTTGASGISHTRFGNVDKEIAWRLIIPGAIGAFLGATILSHLPANTLKPYISIFLMLLGLYVLFRFIIKNNQSKQKKRKKMTKAFFIPLGFIAGFFDATGGGGWGPIATPTLLSRDDIEPRKVIGSVDTSEFAVALASSIGFLLSLGAHQINWIWTIALMLGGMIAAPIAAYLVKILPSHLLAVFVSGMIIFTNIQTLLSLGKLPTVWNSIIYIVMFILWFSVFIFTIKKYRNTVVKKGQTSETMQIE</sequence>
<dbReference type="InterPro" id="IPR051598">
    <property type="entry name" value="TSUP/Inactive_protease-like"/>
</dbReference>
<keyword evidence="3 6" id="KW-0812">Transmembrane</keyword>
<dbReference type="Proteomes" id="UP000476934">
    <property type="component" value="Unassembled WGS sequence"/>
</dbReference>
<evidence type="ECO:0000313" key="7">
    <source>
        <dbReference type="EMBL" id="NEY20463.1"/>
    </source>
</evidence>
<dbReference type="InterPro" id="IPR002781">
    <property type="entry name" value="TM_pro_TauE-like"/>
</dbReference>
<proteinExistence type="inferred from homology"/>
<evidence type="ECO:0000256" key="6">
    <source>
        <dbReference type="RuleBase" id="RU363041"/>
    </source>
</evidence>
<comment type="caution">
    <text evidence="7">The sequence shown here is derived from an EMBL/GenBank/DDBJ whole genome shotgun (WGS) entry which is preliminary data.</text>
</comment>
<comment type="similarity">
    <text evidence="2 6">Belongs to the 4-toluene sulfonate uptake permease (TSUP) (TC 2.A.102) family.</text>
</comment>
<feature type="transmembrane region" description="Helical" evidence="6">
    <location>
        <begin position="12"/>
        <end position="29"/>
    </location>
</feature>
<feature type="transmembrane region" description="Helical" evidence="6">
    <location>
        <begin position="217"/>
        <end position="238"/>
    </location>
</feature>
<gene>
    <name evidence="7" type="ORF">G4D61_10895</name>
</gene>
<feature type="transmembrane region" description="Helical" evidence="6">
    <location>
        <begin position="84"/>
        <end position="105"/>
    </location>
</feature>
<evidence type="ECO:0000256" key="1">
    <source>
        <dbReference type="ARBA" id="ARBA00004141"/>
    </source>
</evidence>
<feature type="transmembrane region" description="Helical" evidence="6">
    <location>
        <begin position="245"/>
        <end position="265"/>
    </location>
</feature>
<keyword evidence="6" id="KW-1003">Cell membrane</keyword>
<dbReference type="GO" id="GO:0005886">
    <property type="term" value="C:plasma membrane"/>
    <property type="evidence" value="ECO:0007669"/>
    <property type="project" value="UniProtKB-SubCell"/>
</dbReference>
<feature type="transmembrane region" description="Helical" evidence="6">
    <location>
        <begin position="149"/>
        <end position="171"/>
    </location>
</feature>
<dbReference type="PANTHER" id="PTHR43701">
    <property type="entry name" value="MEMBRANE TRANSPORTER PROTEIN MJ0441-RELATED"/>
    <property type="match status" value="1"/>
</dbReference>
<dbReference type="EMBL" id="JAAIWK010000016">
    <property type="protein sequence ID" value="NEY20463.1"/>
    <property type="molecule type" value="Genomic_DNA"/>
</dbReference>